<feature type="region of interest" description="Disordered" evidence="1">
    <location>
        <begin position="1"/>
        <end position="23"/>
    </location>
</feature>
<proteinExistence type="predicted"/>
<accession>A0A2N3Y8R8</accession>
<protein>
    <submittedName>
        <fullName evidence="2">Uncharacterized protein</fullName>
    </submittedName>
</protein>
<evidence type="ECO:0000256" key="1">
    <source>
        <dbReference type="SAM" id="MobiDB-lite"/>
    </source>
</evidence>
<dbReference type="AlphaFoldDB" id="A0A2N3Y8R8"/>
<organism evidence="2 3">
    <name type="scientific">Saccharopolyspora spinosa</name>
    <dbReference type="NCBI Taxonomy" id="60894"/>
    <lineage>
        <taxon>Bacteria</taxon>
        <taxon>Bacillati</taxon>
        <taxon>Actinomycetota</taxon>
        <taxon>Actinomycetes</taxon>
        <taxon>Pseudonocardiales</taxon>
        <taxon>Pseudonocardiaceae</taxon>
        <taxon>Saccharopolyspora</taxon>
    </lineage>
</organism>
<dbReference type="STRING" id="994479.GCA_000194155_00730"/>
<keyword evidence="3" id="KW-1185">Reference proteome</keyword>
<reference evidence="2" key="1">
    <citation type="submission" date="2017-12" db="EMBL/GenBank/DDBJ databases">
        <title>Sequencing the genomes of 1000 Actinobacteria strains.</title>
        <authorList>
            <person name="Klenk H.-P."/>
        </authorList>
    </citation>
    <scope>NUCLEOTIDE SEQUENCE [LARGE SCALE GENOMIC DNA]</scope>
    <source>
        <strain evidence="2">DSM 44228</strain>
    </source>
</reference>
<sequence>MMQKELQAQADAFRAAAKDYRSTDDQIAQDLQRGIQ</sequence>
<dbReference type="EMBL" id="PJNB01000001">
    <property type="protein sequence ID" value="PKW19273.1"/>
    <property type="molecule type" value="Genomic_DNA"/>
</dbReference>
<comment type="caution">
    <text evidence="2">The sequence shown here is derived from an EMBL/GenBank/DDBJ whole genome shotgun (WGS) entry which is preliminary data.</text>
</comment>
<name>A0A2N3Y8R8_SACSN</name>
<evidence type="ECO:0000313" key="3">
    <source>
        <dbReference type="Proteomes" id="UP000233786"/>
    </source>
</evidence>
<evidence type="ECO:0000313" key="2">
    <source>
        <dbReference type="EMBL" id="PKW19273.1"/>
    </source>
</evidence>
<gene>
    <name evidence="2" type="ORF">A8926_7437</name>
</gene>
<dbReference type="Proteomes" id="UP000233786">
    <property type="component" value="Unassembled WGS sequence"/>
</dbReference>